<organism evidence="8 9">
    <name type="scientific">Gossypium anomalum</name>
    <dbReference type="NCBI Taxonomy" id="47600"/>
    <lineage>
        <taxon>Eukaryota</taxon>
        <taxon>Viridiplantae</taxon>
        <taxon>Streptophyta</taxon>
        <taxon>Embryophyta</taxon>
        <taxon>Tracheophyta</taxon>
        <taxon>Spermatophyta</taxon>
        <taxon>Magnoliopsida</taxon>
        <taxon>eudicotyledons</taxon>
        <taxon>Gunneridae</taxon>
        <taxon>Pentapetalae</taxon>
        <taxon>rosids</taxon>
        <taxon>malvids</taxon>
        <taxon>Malvales</taxon>
        <taxon>Malvaceae</taxon>
        <taxon>Malvoideae</taxon>
        <taxon>Gossypium</taxon>
    </lineage>
</organism>
<dbReference type="GO" id="GO:0050661">
    <property type="term" value="F:NADP binding"/>
    <property type="evidence" value="ECO:0007669"/>
    <property type="project" value="InterPro"/>
</dbReference>
<dbReference type="OrthoDB" id="66881at2759"/>
<dbReference type="GO" id="GO:0004499">
    <property type="term" value="F:N,N-dimethylaniline monooxygenase activity"/>
    <property type="evidence" value="ECO:0007669"/>
    <property type="project" value="InterPro"/>
</dbReference>
<dbReference type="Gene3D" id="3.50.50.60">
    <property type="entry name" value="FAD/NAD(P)-binding domain"/>
    <property type="match status" value="2"/>
</dbReference>
<dbReference type="InterPro" id="IPR036188">
    <property type="entry name" value="FAD/NAD-bd_sf"/>
</dbReference>
<dbReference type="InterPro" id="IPR050346">
    <property type="entry name" value="FMO-like"/>
</dbReference>
<evidence type="ECO:0000256" key="3">
    <source>
        <dbReference type="ARBA" id="ARBA00022827"/>
    </source>
</evidence>
<dbReference type="Pfam" id="PF00743">
    <property type="entry name" value="FMO-like"/>
    <property type="match status" value="2"/>
</dbReference>
<evidence type="ECO:0000313" key="8">
    <source>
        <dbReference type="EMBL" id="KAG8495952.1"/>
    </source>
</evidence>
<evidence type="ECO:0000256" key="7">
    <source>
        <dbReference type="RuleBase" id="RU361177"/>
    </source>
</evidence>
<evidence type="ECO:0000256" key="2">
    <source>
        <dbReference type="ARBA" id="ARBA00022630"/>
    </source>
</evidence>
<keyword evidence="5 7" id="KW-0560">Oxidoreductase</keyword>
<accession>A0A8J6D283</accession>
<proteinExistence type="inferred from homology"/>
<dbReference type="FunFam" id="3.50.50.60:FF:000099">
    <property type="entry name" value="Flavin-containing monooxygenase"/>
    <property type="match status" value="1"/>
</dbReference>
<evidence type="ECO:0000256" key="1">
    <source>
        <dbReference type="ARBA" id="ARBA00009183"/>
    </source>
</evidence>
<keyword evidence="4" id="KW-0521">NADP</keyword>
<comment type="cofactor">
    <cofactor evidence="7">
        <name>FAD</name>
        <dbReference type="ChEBI" id="CHEBI:57692"/>
    </cofactor>
</comment>
<dbReference type="InterPro" id="IPR000960">
    <property type="entry name" value="Flavin_mOase"/>
</dbReference>
<comment type="caution">
    <text evidence="8">The sequence shown here is derived from an EMBL/GenBank/DDBJ whole genome shotgun (WGS) entry which is preliminary data.</text>
</comment>
<evidence type="ECO:0000256" key="5">
    <source>
        <dbReference type="ARBA" id="ARBA00023002"/>
    </source>
</evidence>
<dbReference type="InterPro" id="IPR020946">
    <property type="entry name" value="Flavin_mOase-like"/>
</dbReference>
<gene>
    <name evidence="8" type="ORF">CXB51_009372</name>
</gene>
<keyword evidence="6 7" id="KW-0503">Monooxygenase</keyword>
<dbReference type="AlphaFoldDB" id="A0A8J6D283"/>
<keyword evidence="3 7" id="KW-0274">FAD</keyword>
<evidence type="ECO:0000313" key="9">
    <source>
        <dbReference type="Proteomes" id="UP000701853"/>
    </source>
</evidence>
<dbReference type="SUPFAM" id="SSF51905">
    <property type="entry name" value="FAD/NAD(P)-binding domain"/>
    <property type="match status" value="2"/>
</dbReference>
<dbReference type="GO" id="GO:0050660">
    <property type="term" value="F:flavin adenine dinucleotide binding"/>
    <property type="evidence" value="ECO:0007669"/>
    <property type="project" value="InterPro"/>
</dbReference>
<evidence type="ECO:0000256" key="4">
    <source>
        <dbReference type="ARBA" id="ARBA00022857"/>
    </source>
</evidence>
<name>A0A8J6D283_9ROSI</name>
<evidence type="ECO:0000256" key="6">
    <source>
        <dbReference type="ARBA" id="ARBA00023033"/>
    </source>
</evidence>
<dbReference type="EMBL" id="JAHUZN010000004">
    <property type="protein sequence ID" value="KAG8495952.1"/>
    <property type="molecule type" value="Genomic_DNA"/>
</dbReference>
<dbReference type="Proteomes" id="UP000701853">
    <property type="component" value="Chromosome 4"/>
</dbReference>
<reference evidence="8 9" key="1">
    <citation type="journal article" date="2021" name="bioRxiv">
        <title>The Gossypium anomalum genome as a resource for cotton improvement and evolutionary analysis of hybrid incompatibility.</title>
        <authorList>
            <person name="Grover C.E."/>
            <person name="Yuan D."/>
            <person name="Arick M.A."/>
            <person name="Miller E.R."/>
            <person name="Hu G."/>
            <person name="Peterson D.G."/>
            <person name="Wendel J.F."/>
            <person name="Udall J.A."/>
        </authorList>
    </citation>
    <scope>NUCLEOTIDE SEQUENCE [LARGE SCALE GENOMIC DNA]</scope>
    <source>
        <strain evidence="8">JFW-Udall</strain>
        <tissue evidence="8">Leaf</tissue>
    </source>
</reference>
<comment type="similarity">
    <text evidence="1 7">Belongs to the FMO family.</text>
</comment>
<dbReference type="EC" id="1.-.-.-" evidence="7"/>
<sequence length="559" mass="63574">MEGRRPLVSLSIKNWGLIITSQYAFPFLARFSSFMVQYFGVLGVDEQHQSIPNLVVKLYYGDNTFQSGKRKIKYKQMAINYFSRCAKMNISAINPAMPPTTLSVKSRHVAVIGAGAAGLVAARELRREGHSVVVFERGHEVGGTWVYTPQVEPDPLGLDPNRPIIHSSLYSSLRTNLPREAMGYMDFPFVTRPGENRDPRRYPGHREVLLYLKDFAREFGVEEMVRFETDVIKVGILGDGKWKVSSKTSSFNGNNEIISKSNAEFDDEIYDAVVVCNGHYTEPRIADIPGINLWPGKQMHSHNYRIPEPFRDQVVIVIGSSASAVDICRDIAPIAKEVHVASRSVADETYTKQPGYDNLWFHSMIDHAHEDGTVVFRNGKTVLADLIMHCTGYKYHFPFLDTKGIVTVDDNRLGPLYKHVFPPALAPYLSFIGIPWKIVPFPLFEFQSKWIAGILSGRITLPSQKEMMEDIQAFYSTLEDSSIPKRYTHCIGQSQVEYNNWLAAQCGCQGVEKWREAMYSMASENRRLRPEMYRDEWDDHHLVSEAYEDFIKYPSASNL</sequence>
<keyword evidence="2 7" id="KW-0285">Flavoprotein</keyword>
<protein>
    <recommendedName>
        <fullName evidence="7">Flavin-containing monooxygenase</fullName>
        <ecNumber evidence="7">1.-.-.-</ecNumber>
    </recommendedName>
</protein>
<keyword evidence="9" id="KW-1185">Reference proteome</keyword>
<dbReference type="PANTHER" id="PTHR23023">
    <property type="entry name" value="DIMETHYLANILINE MONOOXYGENASE"/>
    <property type="match status" value="1"/>
</dbReference>
<dbReference type="PRINTS" id="PR00370">
    <property type="entry name" value="FMOXYGENASE"/>
</dbReference>